<dbReference type="AlphaFoldDB" id="A0AAJ0M3J3"/>
<accession>A0AAJ0M3J3</accession>
<organism evidence="2 3">
    <name type="scientific">Chaetomium strumarium</name>
    <dbReference type="NCBI Taxonomy" id="1170767"/>
    <lineage>
        <taxon>Eukaryota</taxon>
        <taxon>Fungi</taxon>
        <taxon>Dikarya</taxon>
        <taxon>Ascomycota</taxon>
        <taxon>Pezizomycotina</taxon>
        <taxon>Sordariomycetes</taxon>
        <taxon>Sordariomycetidae</taxon>
        <taxon>Sordariales</taxon>
        <taxon>Chaetomiaceae</taxon>
        <taxon>Chaetomium</taxon>
    </lineage>
</organism>
<comment type="caution">
    <text evidence="2">The sequence shown here is derived from an EMBL/GenBank/DDBJ whole genome shotgun (WGS) entry which is preliminary data.</text>
</comment>
<dbReference type="GeneID" id="87885060"/>
<proteinExistence type="predicted"/>
<evidence type="ECO:0000259" key="1">
    <source>
        <dbReference type="Pfam" id="PF20183"/>
    </source>
</evidence>
<keyword evidence="3" id="KW-1185">Reference proteome</keyword>
<gene>
    <name evidence="2" type="ORF">B0T15DRAFT_484552</name>
</gene>
<name>A0AAJ0M3J3_9PEZI</name>
<feature type="domain" description="DUF6546" evidence="1">
    <location>
        <begin position="331"/>
        <end position="427"/>
    </location>
</feature>
<reference evidence="2" key="2">
    <citation type="submission" date="2023-06" db="EMBL/GenBank/DDBJ databases">
        <authorList>
            <consortium name="Lawrence Berkeley National Laboratory"/>
            <person name="Mondo S.J."/>
            <person name="Hensen N."/>
            <person name="Bonometti L."/>
            <person name="Westerberg I."/>
            <person name="Brannstrom I.O."/>
            <person name="Guillou S."/>
            <person name="Cros-Aarteil S."/>
            <person name="Calhoun S."/>
            <person name="Haridas S."/>
            <person name="Kuo A."/>
            <person name="Pangilinan J."/>
            <person name="Riley R."/>
            <person name="Labutti K."/>
            <person name="Andreopoulos B."/>
            <person name="Lipzen A."/>
            <person name="Chen C."/>
            <person name="Yanf M."/>
            <person name="Daum C."/>
            <person name="Ng V."/>
            <person name="Clum A."/>
            <person name="Steindorff A."/>
            <person name="Ohm R."/>
            <person name="Martin F."/>
            <person name="Silar P."/>
            <person name="Natvig D."/>
            <person name="Lalanne C."/>
            <person name="Gautier V."/>
            <person name="Ament-Velasquez S.L."/>
            <person name="Kruys A."/>
            <person name="Hutchinson M.I."/>
            <person name="Powell A.J."/>
            <person name="Barry K."/>
            <person name="Miller A.N."/>
            <person name="Grigoriev I.V."/>
            <person name="Debuchy R."/>
            <person name="Gladieux P."/>
            <person name="Thoren M.H."/>
            <person name="Johannesson H."/>
        </authorList>
    </citation>
    <scope>NUCLEOTIDE SEQUENCE</scope>
    <source>
        <strain evidence="2">CBS 333.67</strain>
    </source>
</reference>
<sequence>MLPSNLALRSAKNARTCRSWASLPVEIRRTILEEVARQKHRGWASCAAVSTEWRDFIEPKNFRRLNLLPCCIGKLNEMVVRQRDLVQHICLIIELPRYTCQACNQEESLICTSLHRSIVHEAMKKLFPALSTWQPTGRLTLELNAYSPSDSEHWFKNYHFGLDNESLFQPQQDAAIWHDPKHGWVSGKQVQQPPPSLPRDLSAAHAVTGLVIRRQLRRQIAPEPLGFISERLPRLETLLYEPWLPKREGLATYYLDMLLPRPRTALVFSNAAIAFLYILEHRLPPDLKTVSIFKNANEHVASAVRSSPPQLHDSDDPMAHQRLVEAFVPKSSPRKEISALLHNASLATLNMPQLERMVLWFGETGEACAVIYHRNKASRLSHDMVESWEKVTPDAYYLWIEVERIQGVDIHSRGDAIHHLRLPEGIIGPVSLWQMRHENASRIMA</sequence>
<dbReference type="Pfam" id="PF20183">
    <property type="entry name" value="DUF6546"/>
    <property type="match status" value="1"/>
</dbReference>
<reference evidence="2" key="1">
    <citation type="journal article" date="2023" name="Mol. Phylogenet. Evol.">
        <title>Genome-scale phylogeny and comparative genomics of the fungal order Sordariales.</title>
        <authorList>
            <person name="Hensen N."/>
            <person name="Bonometti L."/>
            <person name="Westerberg I."/>
            <person name="Brannstrom I.O."/>
            <person name="Guillou S."/>
            <person name="Cros-Aarteil S."/>
            <person name="Calhoun S."/>
            <person name="Haridas S."/>
            <person name="Kuo A."/>
            <person name="Mondo S."/>
            <person name="Pangilinan J."/>
            <person name="Riley R."/>
            <person name="LaButti K."/>
            <person name="Andreopoulos B."/>
            <person name="Lipzen A."/>
            <person name="Chen C."/>
            <person name="Yan M."/>
            <person name="Daum C."/>
            <person name="Ng V."/>
            <person name="Clum A."/>
            <person name="Steindorff A."/>
            <person name="Ohm R.A."/>
            <person name="Martin F."/>
            <person name="Silar P."/>
            <person name="Natvig D.O."/>
            <person name="Lalanne C."/>
            <person name="Gautier V."/>
            <person name="Ament-Velasquez S.L."/>
            <person name="Kruys A."/>
            <person name="Hutchinson M.I."/>
            <person name="Powell A.J."/>
            <person name="Barry K."/>
            <person name="Miller A.N."/>
            <person name="Grigoriev I.V."/>
            <person name="Debuchy R."/>
            <person name="Gladieux P."/>
            <person name="Hiltunen Thoren M."/>
            <person name="Johannesson H."/>
        </authorList>
    </citation>
    <scope>NUCLEOTIDE SEQUENCE</scope>
    <source>
        <strain evidence="2">CBS 333.67</strain>
    </source>
</reference>
<dbReference type="RefSeq" id="XP_062723209.1">
    <property type="nucleotide sequence ID" value="XM_062866231.1"/>
</dbReference>
<dbReference type="InterPro" id="IPR046676">
    <property type="entry name" value="DUF6546"/>
</dbReference>
<protein>
    <recommendedName>
        <fullName evidence="1">DUF6546 domain-containing protein</fullName>
    </recommendedName>
</protein>
<evidence type="ECO:0000313" key="2">
    <source>
        <dbReference type="EMBL" id="KAK3307429.1"/>
    </source>
</evidence>
<evidence type="ECO:0000313" key="3">
    <source>
        <dbReference type="Proteomes" id="UP001273166"/>
    </source>
</evidence>
<dbReference type="EMBL" id="JAUDZG010000003">
    <property type="protein sequence ID" value="KAK3307429.1"/>
    <property type="molecule type" value="Genomic_DNA"/>
</dbReference>
<dbReference type="Proteomes" id="UP001273166">
    <property type="component" value="Unassembled WGS sequence"/>
</dbReference>